<organism evidence="2 3">
    <name type="scientific">Intrasporangium calvum</name>
    <dbReference type="NCBI Taxonomy" id="53358"/>
    <lineage>
        <taxon>Bacteria</taxon>
        <taxon>Bacillati</taxon>
        <taxon>Actinomycetota</taxon>
        <taxon>Actinomycetes</taxon>
        <taxon>Micrococcales</taxon>
        <taxon>Intrasporangiaceae</taxon>
        <taxon>Intrasporangium</taxon>
    </lineage>
</organism>
<evidence type="ECO:0000256" key="1">
    <source>
        <dbReference type="SAM" id="SignalP"/>
    </source>
</evidence>
<keyword evidence="1" id="KW-0732">Signal</keyword>
<proteinExistence type="predicted"/>
<dbReference type="EMBL" id="JAPFQL010000060">
    <property type="protein sequence ID" value="MDC5698280.1"/>
    <property type="molecule type" value="Genomic_DNA"/>
</dbReference>
<evidence type="ECO:0000313" key="3">
    <source>
        <dbReference type="Proteomes" id="UP001150259"/>
    </source>
</evidence>
<comment type="caution">
    <text evidence="2">The sequence shown here is derived from an EMBL/GenBank/DDBJ whole genome shotgun (WGS) entry which is preliminary data.</text>
</comment>
<sequence length="140" mass="13802">MSASTRTAVVVAVAVASATLAGCGSPEAASAAATAERFAQLAPDDAAAACDLLAPPTLEKVTEEGEGSCPDGLQAADLPAVSAGGAEGEPAIAGHTAKVTTSGQTIFLSLFDDGWKVLAAGCTRYSEDLAEPYDCAVEGN</sequence>
<dbReference type="PROSITE" id="PS51257">
    <property type="entry name" value="PROKAR_LIPOPROTEIN"/>
    <property type="match status" value="1"/>
</dbReference>
<name>A0ABT5GK60_9MICO</name>
<reference evidence="2 3" key="1">
    <citation type="submission" date="2022-11" db="EMBL/GenBank/DDBJ databases">
        <title>Anaerobic phenanthrene biodegradation by a DNRA strain PheN6.</title>
        <authorList>
            <person name="Zhang Z."/>
        </authorList>
    </citation>
    <scope>NUCLEOTIDE SEQUENCE [LARGE SCALE GENOMIC DNA]</scope>
    <source>
        <strain evidence="2 3">PheN6</strain>
    </source>
</reference>
<feature type="signal peptide" evidence="1">
    <location>
        <begin position="1"/>
        <end position="21"/>
    </location>
</feature>
<accession>A0ABT5GK60</accession>
<gene>
    <name evidence="2" type="ORF">OO014_13550</name>
</gene>
<keyword evidence="3" id="KW-1185">Reference proteome</keyword>
<dbReference type="RefSeq" id="WP_272462854.1">
    <property type="nucleotide sequence ID" value="NZ_JAPFQL010000060.1"/>
</dbReference>
<evidence type="ECO:0008006" key="4">
    <source>
        <dbReference type="Google" id="ProtNLM"/>
    </source>
</evidence>
<evidence type="ECO:0000313" key="2">
    <source>
        <dbReference type="EMBL" id="MDC5698280.1"/>
    </source>
</evidence>
<protein>
    <recommendedName>
        <fullName evidence="4">Secreted protein</fullName>
    </recommendedName>
</protein>
<dbReference type="Proteomes" id="UP001150259">
    <property type="component" value="Unassembled WGS sequence"/>
</dbReference>
<feature type="chain" id="PRO_5045525730" description="Secreted protein" evidence="1">
    <location>
        <begin position="22"/>
        <end position="140"/>
    </location>
</feature>